<dbReference type="Proteomes" id="UP000037035">
    <property type="component" value="Unassembled WGS sequence"/>
</dbReference>
<evidence type="ECO:0000256" key="1">
    <source>
        <dbReference type="SAM" id="Phobius"/>
    </source>
</evidence>
<proteinExistence type="predicted"/>
<feature type="transmembrane region" description="Helical" evidence="1">
    <location>
        <begin position="41"/>
        <end position="62"/>
    </location>
</feature>
<keyword evidence="3" id="KW-1185">Reference proteome</keyword>
<organism evidence="2 3">
    <name type="scientific">Puccinia sorghi</name>
    <dbReference type="NCBI Taxonomy" id="27349"/>
    <lineage>
        <taxon>Eukaryota</taxon>
        <taxon>Fungi</taxon>
        <taxon>Dikarya</taxon>
        <taxon>Basidiomycota</taxon>
        <taxon>Pucciniomycotina</taxon>
        <taxon>Pucciniomycetes</taxon>
        <taxon>Pucciniales</taxon>
        <taxon>Pucciniaceae</taxon>
        <taxon>Puccinia</taxon>
    </lineage>
</organism>
<gene>
    <name evidence="2" type="ORF">VP01_2788g1</name>
</gene>
<keyword evidence="1" id="KW-0812">Transmembrane</keyword>
<feature type="transmembrane region" description="Helical" evidence="1">
    <location>
        <begin position="366"/>
        <end position="388"/>
    </location>
</feature>
<name>A0A0L6V4G1_9BASI</name>
<protein>
    <submittedName>
        <fullName evidence="2">Uncharacterized protein</fullName>
    </submittedName>
</protein>
<dbReference type="VEuPathDB" id="FungiDB:VP01_2788g1"/>
<dbReference type="EMBL" id="LAVV01007710">
    <property type="protein sequence ID" value="KNZ55030.1"/>
    <property type="molecule type" value="Genomic_DNA"/>
</dbReference>
<evidence type="ECO:0000313" key="2">
    <source>
        <dbReference type="EMBL" id="KNZ55030.1"/>
    </source>
</evidence>
<keyword evidence="1" id="KW-1133">Transmembrane helix</keyword>
<sequence>MEGFVQETEETDDLVLSLIILPQHWVSQRVQLDFMDRIDDYGHHFMTLIFFFNVMITFRMWIKALLVSLHQFLNPSPLELAWNSKQISSAIQSSFFPPWKMSHSHCHFPLNLSSNLPRPLETPSSCSWHLVIITYGGKSWLKGRLTALSTIVGTESQHALHNQTYFTTWLFLKALFNQFTPPQKGRQFHCYTQETTLKHGLYKLVTSASESPRQRPLLVLIMSNSQVRAMFLSRKHTIIASHFGVKLQPSSPSQGVDTSQETLMNPNEPLDHSKYKSKFLIVLVVFFFLQTNSKHHYVLNCPSQYYHRQTSKIIIISYPSNSLLCQIPTCYKILFSATLGMPWFKVKKRPHVAEKSISIVPYSCSLVLYCIYIVFCVFFLFNLSYFSFSKLFVSFLQSIRNNFHQI</sequence>
<dbReference type="AlphaFoldDB" id="A0A0L6V4G1"/>
<keyword evidence="1" id="KW-0472">Membrane</keyword>
<evidence type="ECO:0000313" key="3">
    <source>
        <dbReference type="Proteomes" id="UP000037035"/>
    </source>
</evidence>
<reference evidence="2 3" key="1">
    <citation type="submission" date="2015-08" db="EMBL/GenBank/DDBJ databases">
        <title>Next Generation Sequencing and Analysis of the Genome of Puccinia sorghi L Schw, the Causal Agent of Maize Common Rust.</title>
        <authorList>
            <person name="Rochi L."/>
            <person name="Burguener G."/>
            <person name="Darino M."/>
            <person name="Turjanski A."/>
            <person name="Kreff E."/>
            <person name="Dieguez M.J."/>
            <person name="Sacco F."/>
        </authorList>
    </citation>
    <scope>NUCLEOTIDE SEQUENCE [LARGE SCALE GENOMIC DNA]</scope>
    <source>
        <strain evidence="2 3">RO10H11247</strain>
    </source>
</reference>
<accession>A0A0L6V4G1</accession>
<comment type="caution">
    <text evidence="2">The sequence shown here is derived from an EMBL/GenBank/DDBJ whole genome shotgun (WGS) entry which is preliminary data.</text>
</comment>